<keyword evidence="10" id="KW-1185">Reference proteome</keyword>
<evidence type="ECO:0000313" key="9">
    <source>
        <dbReference type="EMBL" id="MCJ8146502.1"/>
    </source>
</evidence>
<feature type="transmembrane region" description="Helical" evidence="7">
    <location>
        <begin position="48"/>
        <end position="70"/>
    </location>
</feature>
<evidence type="ECO:0000259" key="8">
    <source>
        <dbReference type="Pfam" id="PF01694"/>
    </source>
</evidence>
<organism evidence="9 10">
    <name type="scientific">Acinetobacter sedimenti</name>
    <dbReference type="NCBI Taxonomy" id="2919922"/>
    <lineage>
        <taxon>Bacteria</taxon>
        <taxon>Pseudomonadati</taxon>
        <taxon>Pseudomonadota</taxon>
        <taxon>Gammaproteobacteria</taxon>
        <taxon>Moraxellales</taxon>
        <taxon>Moraxellaceae</taxon>
        <taxon>Acinetobacter</taxon>
    </lineage>
</organism>
<feature type="transmembrane region" description="Helical" evidence="7">
    <location>
        <begin position="113"/>
        <end position="132"/>
    </location>
</feature>
<evidence type="ECO:0000256" key="1">
    <source>
        <dbReference type="ARBA" id="ARBA00004141"/>
    </source>
</evidence>
<proteinExistence type="inferred from homology"/>
<comment type="similarity">
    <text evidence="2">Belongs to the peptidase S54 family.</text>
</comment>
<dbReference type="AlphaFoldDB" id="A0A9X1WYR9"/>
<dbReference type="EMBL" id="JAKUML010000008">
    <property type="protein sequence ID" value="MCJ8146502.1"/>
    <property type="molecule type" value="Genomic_DNA"/>
</dbReference>
<evidence type="ECO:0000256" key="2">
    <source>
        <dbReference type="ARBA" id="ARBA00009045"/>
    </source>
</evidence>
<evidence type="ECO:0000256" key="6">
    <source>
        <dbReference type="ARBA" id="ARBA00023136"/>
    </source>
</evidence>
<dbReference type="GO" id="GO:0004252">
    <property type="term" value="F:serine-type endopeptidase activity"/>
    <property type="evidence" value="ECO:0007669"/>
    <property type="project" value="InterPro"/>
</dbReference>
<keyword evidence="9" id="KW-0645">Protease</keyword>
<feature type="domain" description="Peptidase S54 rhomboid" evidence="8">
    <location>
        <begin position="43"/>
        <end position="188"/>
    </location>
</feature>
<dbReference type="GO" id="GO:0016020">
    <property type="term" value="C:membrane"/>
    <property type="evidence" value="ECO:0007669"/>
    <property type="project" value="UniProtKB-SubCell"/>
</dbReference>
<dbReference type="InterPro" id="IPR035952">
    <property type="entry name" value="Rhomboid-like_sf"/>
</dbReference>
<dbReference type="InterPro" id="IPR022764">
    <property type="entry name" value="Peptidase_S54_rhomboid_dom"/>
</dbReference>
<protein>
    <submittedName>
        <fullName evidence="9">Rhomboid family intramembrane serine protease</fullName>
    </submittedName>
</protein>
<sequence length="206" mass="23519">MMDLAINHTLAIIIITVIISLLAFNQPRIMNRLIFWGPAVGKGQFDRLITYGFVHADGFHLLFNMITLFFFGRVLEQFYRQYAFDMGFALFYLGGLIVSNLPSYFKHKNDVNYFSLGASGAVSAILFAFILFQPWNLIFVFFIPVPAIIFAILYVAYSFWAERRGNNGINHSAHLWGAAYGIICTLILEPRILGLFVQHLLNPSFF</sequence>
<dbReference type="Gene3D" id="1.20.1540.10">
    <property type="entry name" value="Rhomboid-like"/>
    <property type="match status" value="1"/>
</dbReference>
<dbReference type="Pfam" id="PF01694">
    <property type="entry name" value="Rhomboid"/>
    <property type="match status" value="1"/>
</dbReference>
<comment type="caution">
    <text evidence="9">The sequence shown here is derived from an EMBL/GenBank/DDBJ whole genome shotgun (WGS) entry which is preliminary data.</text>
</comment>
<evidence type="ECO:0000256" key="3">
    <source>
        <dbReference type="ARBA" id="ARBA00022692"/>
    </source>
</evidence>
<keyword evidence="3 7" id="KW-0812">Transmembrane</keyword>
<feature type="transmembrane region" description="Helical" evidence="7">
    <location>
        <begin position="173"/>
        <end position="197"/>
    </location>
</feature>
<name>A0A9X1WYR9_9GAMM</name>
<evidence type="ECO:0000313" key="10">
    <source>
        <dbReference type="Proteomes" id="UP001139701"/>
    </source>
</evidence>
<feature type="transmembrane region" description="Helical" evidence="7">
    <location>
        <begin position="138"/>
        <end position="161"/>
    </location>
</feature>
<reference evidence="9" key="1">
    <citation type="submission" date="2022-02" db="EMBL/GenBank/DDBJ databases">
        <title>Acinetobacter A3.8 sp. nov., isolated from Sediment (Zhairuo Island).</title>
        <authorList>
            <person name="Zheng K."/>
        </authorList>
    </citation>
    <scope>NUCLEOTIDE SEQUENCE</scope>
    <source>
        <strain evidence="9">A3.8</strain>
    </source>
</reference>
<accession>A0A9X1WYR9</accession>
<evidence type="ECO:0000256" key="5">
    <source>
        <dbReference type="ARBA" id="ARBA00022989"/>
    </source>
</evidence>
<dbReference type="InterPro" id="IPR050925">
    <property type="entry name" value="Rhomboid_protease_S54"/>
</dbReference>
<keyword evidence="6 7" id="KW-0472">Membrane</keyword>
<dbReference type="GO" id="GO:0006508">
    <property type="term" value="P:proteolysis"/>
    <property type="evidence" value="ECO:0007669"/>
    <property type="project" value="UniProtKB-KW"/>
</dbReference>
<feature type="transmembrane region" description="Helical" evidence="7">
    <location>
        <begin position="82"/>
        <end position="101"/>
    </location>
</feature>
<comment type="subcellular location">
    <subcellularLocation>
        <location evidence="1">Membrane</location>
        <topology evidence="1">Multi-pass membrane protein</topology>
    </subcellularLocation>
</comment>
<dbReference type="SUPFAM" id="SSF144091">
    <property type="entry name" value="Rhomboid-like"/>
    <property type="match status" value="1"/>
</dbReference>
<dbReference type="PANTHER" id="PTHR43731:SF14">
    <property type="entry name" value="PRESENILIN-ASSOCIATED RHOMBOID-LIKE PROTEIN, MITOCHONDRIAL"/>
    <property type="match status" value="1"/>
</dbReference>
<dbReference type="Proteomes" id="UP001139701">
    <property type="component" value="Unassembled WGS sequence"/>
</dbReference>
<keyword evidence="5 7" id="KW-1133">Transmembrane helix</keyword>
<evidence type="ECO:0000256" key="7">
    <source>
        <dbReference type="SAM" id="Phobius"/>
    </source>
</evidence>
<keyword evidence="4" id="KW-0378">Hydrolase</keyword>
<gene>
    <name evidence="9" type="ORF">MKI79_06245</name>
</gene>
<evidence type="ECO:0000256" key="4">
    <source>
        <dbReference type="ARBA" id="ARBA00022801"/>
    </source>
</evidence>
<dbReference type="PANTHER" id="PTHR43731">
    <property type="entry name" value="RHOMBOID PROTEASE"/>
    <property type="match status" value="1"/>
</dbReference>
<feature type="transmembrane region" description="Helical" evidence="7">
    <location>
        <begin position="6"/>
        <end position="24"/>
    </location>
</feature>